<gene>
    <name evidence="1" type="ORF">Mal52_13930</name>
</gene>
<name>A0A517ZKI1_9PLAN</name>
<accession>A0A517ZKI1</accession>
<dbReference type="KEGG" id="sdyn:Mal52_13930"/>
<dbReference type="EMBL" id="CP036276">
    <property type="protein sequence ID" value="QDU42923.1"/>
    <property type="molecule type" value="Genomic_DNA"/>
</dbReference>
<keyword evidence="2" id="KW-1185">Reference proteome</keyword>
<proteinExistence type="predicted"/>
<dbReference type="Proteomes" id="UP000319383">
    <property type="component" value="Chromosome"/>
</dbReference>
<protein>
    <submittedName>
        <fullName evidence="1">Uncharacterized protein</fullName>
    </submittedName>
</protein>
<dbReference type="AlphaFoldDB" id="A0A517ZKI1"/>
<evidence type="ECO:0000313" key="1">
    <source>
        <dbReference type="EMBL" id="QDU42923.1"/>
    </source>
</evidence>
<evidence type="ECO:0000313" key="2">
    <source>
        <dbReference type="Proteomes" id="UP000319383"/>
    </source>
</evidence>
<organism evidence="1 2">
    <name type="scientific">Symmachiella dynata</name>
    <dbReference type="NCBI Taxonomy" id="2527995"/>
    <lineage>
        <taxon>Bacteria</taxon>
        <taxon>Pseudomonadati</taxon>
        <taxon>Planctomycetota</taxon>
        <taxon>Planctomycetia</taxon>
        <taxon>Planctomycetales</taxon>
        <taxon>Planctomycetaceae</taxon>
        <taxon>Symmachiella</taxon>
    </lineage>
</organism>
<sequence>MNTLIRPRFDNICCRIDDPVREKDSRRTAGVMKEYRRQIEAHAAETTLVVTHFTIRWDLTTISGECVRIFIDS</sequence>
<reference evidence="1 2" key="1">
    <citation type="submission" date="2019-02" db="EMBL/GenBank/DDBJ databases">
        <title>Deep-cultivation of Planctomycetes and their phenomic and genomic characterization uncovers novel biology.</title>
        <authorList>
            <person name="Wiegand S."/>
            <person name="Jogler M."/>
            <person name="Boedeker C."/>
            <person name="Pinto D."/>
            <person name="Vollmers J."/>
            <person name="Rivas-Marin E."/>
            <person name="Kohn T."/>
            <person name="Peeters S.H."/>
            <person name="Heuer A."/>
            <person name="Rast P."/>
            <person name="Oberbeckmann S."/>
            <person name="Bunk B."/>
            <person name="Jeske O."/>
            <person name="Meyerdierks A."/>
            <person name="Storesund J.E."/>
            <person name="Kallscheuer N."/>
            <person name="Luecker S."/>
            <person name="Lage O.M."/>
            <person name="Pohl T."/>
            <person name="Merkel B.J."/>
            <person name="Hornburger P."/>
            <person name="Mueller R.-W."/>
            <person name="Bruemmer F."/>
            <person name="Labrenz M."/>
            <person name="Spormann A.M."/>
            <person name="Op den Camp H."/>
            <person name="Overmann J."/>
            <person name="Amann R."/>
            <person name="Jetten M.S.M."/>
            <person name="Mascher T."/>
            <person name="Medema M.H."/>
            <person name="Devos D.P."/>
            <person name="Kaster A.-K."/>
            <person name="Ovreas L."/>
            <person name="Rohde M."/>
            <person name="Galperin M.Y."/>
            <person name="Jogler C."/>
        </authorList>
    </citation>
    <scope>NUCLEOTIDE SEQUENCE [LARGE SCALE GENOMIC DNA]</scope>
    <source>
        <strain evidence="1 2">Mal52</strain>
    </source>
</reference>